<keyword evidence="3" id="KW-0813">Transport</keyword>
<name>W4K1U1_HETIT</name>
<accession>W4K1U1</accession>
<dbReference type="EMBL" id="KI925460">
    <property type="protein sequence ID" value="ETW79772.1"/>
    <property type="molecule type" value="Genomic_DNA"/>
</dbReference>
<dbReference type="InterPro" id="IPR008011">
    <property type="entry name" value="Complex1_LYR_dom"/>
</dbReference>
<dbReference type="KEGG" id="hir:HETIRDRAFT_452860"/>
<gene>
    <name evidence="10" type="ORF">HETIRDRAFT_452860</name>
</gene>
<evidence type="ECO:0000256" key="4">
    <source>
        <dbReference type="ARBA" id="ARBA00022660"/>
    </source>
</evidence>
<dbReference type="PANTHER" id="PTHR12964:SF0">
    <property type="entry name" value="NADH DEHYDROGENASE [UBIQUINONE] 1 ALPHA SUBCOMPLEX SUBUNIT 6"/>
    <property type="match status" value="1"/>
</dbReference>
<dbReference type="PANTHER" id="PTHR12964">
    <property type="entry name" value="NADH-UBIQUINONE OXIDOREDUCTASE B14 SUBUNIT"/>
    <property type="match status" value="1"/>
</dbReference>
<dbReference type="InterPro" id="IPR016488">
    <property type="entry name" value="NADH_Ub_cplx-1_asu_su-6"/>
</dbReference>
<dbReference type="GeneID" id="20676306"/>
<evidence type="ECO:0000256" key="5">
    <source>
        <dbReference type="ARBA" id="ARBA00022792"/>
    </source>
</evidence>
<evidence type="ECO:0000259" key="9">
    <source>
        <dbReference type="Pfam" id="PF05347"/>
    </source>
</evidence>
<dbReference type="eggNOG" id="KOG3426">
    <property type="taxonomic scope" value="Eukaryota"/>
</dbReference>
<evidence type="ECO:0000256" key="3">
    <source>
        <dbReference type="ARBA" id="ARBA00022448"/>
    </source>
</evidence>
<dbReference type="STRING" id="747525.W4K1U1"/>
<dbReference type="HOGENOM" id="CLU_111660_2_0_1"/>
<evidence type="ECO:0000256" key="1">
    <source>
        <dbReference type="ARBA" id="ARBA00004443"/>
    </source>
</evidence>
<dbReference type="GO" id="GO:0005743">
    <property type="term" value="C:mitochondrial inner membrane"/>
    <property type="evidence" value="ECO:0007669"/>
    <property type="project" value="UniProtKB-SubCell"/>
</dbReference>
<evidence type="ECO:0000313" key="10">
    <source>
        <dbReference type="EMBL" id="ETW79772.1"/>
    </source>
</evidence>
<keyword evidence="5" id="KW-0999">Mitochondrion inner membrane</keyword>
<dbReference type="Pfam" id="PF05347">
    <property type="entry name" value="Complex1_LYR"/>
    <property type="match status" value="1"/>
</dbReference>
<dbReference type="GO" id="GO:0045271">
    <property type="term" value="C:respiratory chain complex I"/>
    <property type="evidence" value="ECO:0007669"/>
    <property type="project" value="InterPro"/>
</dbReference>
<organism evidence="10 11">
    <name type="scientific">Heterobasidion irregulare (strain TC 32-1)</name>
    <dbReference type="NCBI Taxonomy" id="747525"/>
    <lineage>
        <taxon>Eukaryota</taxon>
        <taxon>Fungi</taxon>
        <taxon>Dikarya</taxon>
        <taxon>Basidiomycota</taxon>
        <taxon>Agaricomycotina</taxon>
        <taxon>Agaricomycetes</taxon>
        <taxon>Russulales</taxon>
        <taxon>Bondarzewiaceae</taxon>
        <taxon>Heterobasidion</taxon>
        <taxon>Heterobasidion annosum species complex</taxon>
    </lineage>
</organism>
<keyword evidence="8" id="KW-0472">Membrane</keyword>
<keyword evidence="6" id="KW-0249">Electron transport</keyword>
<reference evidence="10 11" key="1">
    <citation type="journal article" date="2012" name="New Phytol.">
        <title>Insight into trade-off between wood decay and parasitism from the genome of a fungal forest pathogen.</title>
        <authorList>
            <person name="Olson A."/>
            <person name="Aerts A."/>
            <person name="Asiegbu F."/>
            <person name="Belbahri L."/>
            <person name="Bouzid O."/>
            <person name="Broberg A."/>
            <person name="Canback B."/>
            <person name="Coutinho P.M."/>
            <person name="Cullen D."/>
            <person name="Dalman K."/>
            <person name="Deflorio G."/>
            <person name="van Diepen L.T."/>
            <person name="Dunand C."/>
            <person name="Duplessis S."/>
            <person name="Durling M."/>
            <person name="Gonthier P."/>
            <person name="Grimwood J."/>
            <person name="Fossdal C.G."/>
            <person name="Hansson D."/>
            <person name="Henrissat B."/>
            <person name="Hietala A."/>
            <person name="Himmelstrand K."/>
            <person name="Hoffmeister D."/>
            <person name="Hogberg N."/>
            <person name="James T.Y."/>
            <person name="Karlsson M."/>
            <person name="Kohler A."/>
            <person name="Kues U."/>
            <person name="Lee Y.H."/>
            <person name="Lin Y.C."/>
            <person name="Lind M."/>
            <person name="Lindquist E."/>
            <person name="Lombard V."/>
            <person name="Lucas S."/>
            <person name="Lunden K."/>
            <person name="Morin E."/>
            <person name="Murat C."/>
            <person name="Park J."/>
            <person name="Raffaello T."/>
            <person name="Rouze P."/>
            <person name="Salamov A."/>
            <person name="Schmutz J."/>
            <person name="Solheim H."/>
            <person name="Stahlberg J."/>
            <person name="Velez H."/>
            <person name="de Vries R.P."/>
            <person name="Wiebenga A."/>
            <person name="Woodward S."/>
            <person name="Yakovlev I."/>
            <person name="Garbelotto M."/>
            <person name="Martin F."/>
            <person name="Grigoriev I.V."/>
            <person name="Stenlid J."/>
        </authorList>
    </citation>
    <scope>NUCLEOTIDE SEQUENCE [LARGE SCALE GENOMIC DNA]</scope>
    <source>
        <strain evidence="10 11">TC 32-1</strain>
    </source>
</reference>
<dbReference type="CDD" id="cd20266">
    <property type="entry name" value="Complex1_LYR_NDUFA6_LYRM6"/>
    <property type="match status" value="1"/>
</dbReference>
<dbReference type="InterPro" id="IPR045299">
    <property type="entry name" value="Complex1_LYR_NDUFA6_LYRM6"/>
</dbReference>
<feature type="domain" description="Complex 1 LYR protein" evidence="9">
    <location>
        <begin position="23"/>
        <end position="83"/>
    </location>
</feature>
<protein>
    <recommendedName>
        <fullName evidence="9">Complex 1 LYR protein domain-containing protein</fullName>
    </recommendedName>
</protein>
<evidence type="ECO:0000256" key="2">
    <source>
        <dbReference type="ARBA" id="ARBA00009508"/>
    </source>
</evidence>
<dbReference type="Proteomes" id="UP000030671">
    <property type="component" value="Unassembled WGS sequence"/>
</dbReference>
<comment type="similarity">
    <text evidence="2">Belongs to the complex I LYR family.</text>
</comment>
<dbReference type="OrthoDB" id="14535at2759"/>
<proteinExistence type="inferred from homology"/>
<keyword evidence="4" id="KW-0679">Respiratory chain</keyword>
<dbReference type="AlphaFoldDB" id="W4K1U1"/>
<dbReference type="InParanoid" id="W4K1U1"/>
<evidence type="ECO:0000313" key="11">
    <source>
        <dbReference type="Proteomes" id="UP000030671"/>
    </source>
</evidence>
<dbReference type="PIRSF" id="PIRSF006643">
    <property type="entry name" value="NDUA6"/>
    <property type="match status" value="1"/>
</dbReference>
<comment type="subcellular location">
    <subcellularLocation>
        <location evidence="1">Mitochondrion inner membrane</location>
        <topology evidence="1">Peripheral membrane protein</topology>
        <orientation evidence="1">Matrix side</orientation>
    </subcellularLocation>
</comment>
<evidence type="ECO:0000256" key="8">
    <source>
        <dbReference type="ARBA" id="ARBA00023136"/>
    </source>
</evidence>
<dbReference type="GO" id="GO:0006979">
    <property type="term" value="P:response to oxidative stress"/>
    <property type="evidence" value="ECO:0007669"/>
    <property type="project" value="TreeGrafter"/>
</dbReference>
<keyword evidence="11" id="KW-1185">Reference proteome</keyword>
<evidence type="ECO:0000256" key="7">
    <source>
        <dbReference type="ARBA" id="ARBA00023128"/>
    </source>
</evidence>
<evidence type="ECO:0000256" key="6">
    <source>
        <dbReference type="ARBA" id="ARBA00022982"/>
    </source>
</evidence>
<sequence length="130" mass="14986">MTTIPARLARTTAVSASPTHARQRVLQLYRDWYRAAPEICTLFALNVPASQIRAAVRQQFEKNRYVSDSKVIDVLLLKGRQDYQETLNCWQQEPHVLGILLEKRDRPQRSFLQKFYEGREDDVVPAASGL</sequence>
<dbReference type="RefSeq" id="XP_009548326.1">
    <property type="nucleotide sequence ID" value="XM_009550031.1"/>
</dbReference>
<keyword evidence="7" id="KW-0496">Mitochondrion</keyword>